<keyword evidence="4" id="KW-0804">Transcription</keyword>
<dbReference type="PROSITE" id="PS50931">
    <property type="entry name" value="HTH_LYSR"/>
    <property type="match status" value="1"/>
</dbReference>
<evidence type="ECO:0000256" key="2">
    <source>
        <dbReference type="ARBA" id="ARBA00023015"/>
    </source>
</evidence>
<accession>A0A0P1FZV3</accession>
<dbReference type="RefSeq" id="WP_058262875.1">
    <property type="nucleotide sequence ID" value="NZ_CP051181.1"/>
</dbReference>
<keyword evidence="7" id="KW-1185">Reference proteome</keyword>
<dbReference type="InterPro" id="IPR058163">
    <property type="entry name" value="LysR-type_TF_proteobact-type"/>
</dbReference>
<dbReference type="GO" id="GO:0043565">
    <property type="term" value="F:sequence-specific DNA binding"/>
    <property type="evidence" value="ECO:0007669"/>
    <property type="project" value="TreeGrafter"/>
</dbReference>
<proteinExistence type="inferred from homology"/>
<dbReference type="Pfam" id="PF03466">
    <property type="entry name" value="LysR_substrate"/>
    <property type="match status" value="1"/>
</dbReference>
<dbReference type="SUPFAM" id="SSF53850">
    <property type="entry name" value="Periplasmic binding protein-like II"/>
    <property type="match status" value="1"/>
</dbReference>
<evidence type="ECO:0000313" key="7">
    <source>
        <dbReference type="Proteomes" id="UP000051587"/>
    </source>
</evidence>
<dbReference type="InterPro" id="IPR005119">
    <property type="entry name" value="LysR_subst-bd"/>
</dbReference>
<dbReference type="AlphaFoldDB" id="A0A0P1FZV3"/>
<name>A0A0P1FZV3_THAGE</name>
<protein>
    <submittedName>
        <fullName evidence="6">Gcv operon activator</fullName>
    </submittedName>
</protein>
<dbReference type="Pfam" id="PF00126">
    <property type="entry name" value="HTH_1"/>
    <property type="match status" value="1"/>
</dbReference>
<organism evidence="6 7">
    <name type="scientific">Thalassovita gelatinovora</name>
    <name type="common">Thalassobius gelatinovorus</name>
    <dbReference type="NCBI Taxonomy" id="53501"/>
    <lineage>
        <taxon>Bacteria</taxon>
        <taxon>Pseudomonadati</taxon>
        <taxon>Pseudomonadota</taxon>
        <taxon>Alphaproteobacteria</taxon>
        <taxon>Rhodobacterales</taxon>
        <taxon>Roseobacteraceae</taxon>
        <taxon>Thalassovita</taxon>
    </lineage>
</organism>
<evidence type="ECO:0000313" key="6">
    <source>
        <dbReference type="EMBL" id="CUH65934.1"/>
    </source>
</evidence>
<gene>
    <name evidence="6" type="primary">gcvA_5</name>
    <name evidence="6" type="ORF">TG4357_02138</name>
</gene>
<evidence type="ECO:0000256" key="1">
    <source>
        <dbReference type="ARBA" id="ARBA00009437"/>
    </source>
</evidence>
<evidence type="ECO:0000256" key="3">
    <source>
        <dbReference type="ARBA" id="ARBA00023125"/>
    </source>
</evidence>
<dbReference type="Proteomes" id="UP000051587">
    <property type="component" value="Unassembled WGS sequence"/>
</dbReference>
<dbReference type="InterPro" id="IPR000847">
    <property type="entry name" value="LysR_HTH_N"/>
</dbReference>
<dbReference type="EMBL" id="CYSA01000019">
    <property type="protein sequence ID" value="CUH65934.1"/>
    <property type="molecule type" value="Genomic_DNA"/>
</dbReference>
<dbReference type="Gene3D" id="3.40.190.10">
    <property type="entry name" value="Periplasmic binding protein-like II"/>
    <property type="match status" value="2"/>
</dbReference>
<keyword evidence="3" id="KW-0238">DNA-binding</keyword>
<dbReference type="PRINTS" id="PR00039">
    <property type="entry name" value="HTHLYSR"/>
</dbReference>
<dbReference type="SUPFAM" id="SSF46785">
    <property type="entry name" value="Winged helix' DNA-binding domain"/>
    <property type="match status" value="1"/>
</dbReference>
<dbReference type="PANTHER" id="PTHR30537:SF32">
    <property type="entry name" value="HTH-TYPE TRANSCRIPTIONAL REGULATOR DSDC"/>
    <property type="match status" value="1"/>
</dbReference>
<dbReference type="Gene3D" id="1.10.10.10">
    <property type="entry name" value="Winged helix-like DNA-binding domain superfamily/Winged helix DNA-binding domain"/>
    <property type="match status" value="1"/>
</dbReference>
<dbReference type="InterPro" id="IPR036390">
    <property type="entry name" value="WH_DNA-bd_sf"/>
</dbReference>
<comment type="similarity">
    <text evidence="1">Belongs to the LysR transcriptional regulatory family.</text>
</comment>
<feature type="domain" description="HTH lysR-type" evidence="5">
    <location>
        <begin position="11"/>
        <end position="68"/>
    </location>
</feature>
<dbReference type="InterPro" id="IPR036388">
    <property type="entry name" value="WH-like_DNA-bd_sf"/>
</dbReference>
<keyword evidence="2" id="KW-0805">Transcription regulation</keyword>
<dbReference type="GO" id="GO:0003700">
    <property type="term" value="F:DNA-binding transcription factor activity"/>
    <property type="evidence" value="ECO:0007669"/>
    <property type="project" value="InterPro"/>
</dbReference>
<dbReference type="PANTHER" id="PTHR30537">
    <property type="entry name" value="HTH-TYPE TRANSCRIPTIONAL REGULATOR"/>
    <property type="match status" value="1"/>
</dbReference>
<dbReference type="GO" id="GO:0006351">
    <property type="term" value="P:DNA-templated transcription"/>
    <property type="evidence" value="ECO:0007669"/>
    <property type="project" value="TreeGrafter"/>
</dbReference>
<dbReference type="OrthoDB" id="9813056at2"/>
<reference evidence="6 7" key="1">
    <citation type="submission" date="2015-09" db="EMBL/GenBank/DDBJ databases">
        <authorList>
            <consortium name="Swine Surveillance"/>
        </authorList>
    </citation>
    <scope>NUCLEOTIDE SEQUENCE [LARGE SCALE GENOMIC DNA]</scope>
    <source>
        <strain evidence="6 7">CECT 4357</strain>
    </source>
</reference>
<sequence length="290" mass="30858">MPVHPPRPTGPALNALRAFEAAARLGGFSKAAEELCVTSGAVAQQVKGLEDWAGADLFERQPQGVVLNDLGRQVLPLAERAFDQLAATVQEIRAVASPNRLHIAALPAVAQLWLSPRLPAIRRALPDLVISVTAMEQAPNLGRDPFDLTLFLGDPEDGQVVATDEILPVCAPDVAGRVMQVADLAQLPCLSDSSWSQDWAVWLQARAGAETPQLRGPVFSLYALAVQEAVNGAGVLMGHQCLIEQDLKAGRLVSPFPQAVPTGKALVLTARKPVRPPLARLIAALSESRL</sequence>
<evidence type="ECO:0000259" key="5">
    <source>
        <dbReference type="PROSITE" id="PS50931"/>
    </source>
</evidence>
<evidence type="ECO:0000256" key="4">
    <source>
        <dbReference type="ARBA" id="ARBA00023163"/>
    </source>
</evidence>
<dbReference type="STRING" id="53501.SAMN04488043_10887"/>